<dbReference type="Pfam" id="PF20684">
    <property type="entry name" value="Fung_rhodopsin"/>
    <property type="match status" value="1"/>
</dbReference>
<comment type="similarity">
    <text evidence="5">Belongs to the SAT4 family.</text>
</comment>
<dbReference type="InterPro" id="IPR049326">
    <property type="entry name" value="Rhodopsin_dom_fungi"/>
</dbReference>
<feature type="domain" description="Rhodopsin" evidence="8">
    <location>
        <begin position="27"/>
        <end position="275"/>
    </location>
</feature>
<comment type="caution">
    <text evidence="9">The sequence shown here is derived from an EMBL/GenBank/DDBJ whole genome shotgun (WGS) entry which is preliminary data.</text>
</comment>
<comment type="subcellular location">
    <subcellularLocation>
        <location evidence="1">Membrane</location>
        <topology evidence="1">Multi-pass membrane protein</topology>
    </subcellularLocation>
</comment>
<reference evidence="9 10" key="1">
    <citation type="submission" date="2018-02" db="EMBL/GenBank/DDBJ databases">
        <title>Fusarium culmorum secondary metabolites in fungal-bacterial-plant interactions.</title>
        <authorList>
            <person name="Schmidt R."/>
        </authorList>
    </citation>
    <scope>NUCLEOTIDE SEQUENCE [LARGE SCALE GENOMIC DNA]</scope>
    <source>
        <strain evidence="9 10">PV</strain>
    </source>
</reference>
<feature type="transmembrane region" description="Helical" evidence="7">
    <location>
        <begin position="6"/>
        <end position="27"/>
    </location>
</feature>
<name>A0A2T4GX79_FUSCU</name>
<dbReference type="Proteomes" id="UP000241587">
    <property type="component" value="Unassembled WGS sequence"/>
</dbReference>
<gene>
    <name evidence="9" type="ORF">FCULG_00005214</name>
</gene>
<accession>A0A2T4GX79</accession>
<dbReference type="PANTHER" id="PTHR33048">
    <property type="entry name" value="PTH11-LIKE INTEGRAL MEMBRANE PROTEIN (AFU_ORTHOLOGUE AFUA_5G11245)"/>
    <property type="match status" value="1"/>
</dbReference>
<feature type="region of interest" description="Disordered" evidence="6">
    <location>
        <begin position="381"/>
        <end position="404"/>
    </location>
</feature>
<evidence type="ECO:0000256" key="7">
    <source>
        <dbReference type="SAM" id="Phobius"/>
    </source>
</evidence>
<feature type="transmembrane region" description="Helical" evidence="7">
    <location>
        <begin position="166"/>
        <end position="193"/>
    </location>
</feature>
<evidence type="ECO:0000256" key="1">
    <source>
        <dbReference type="ARBA" id="ARBA00004141"/>
    </source>
</evidence>
<proteinExistence type="inferred from homology"/>
<dbReference type="OrthoDB" id="3923077at2759"/>
<evidence type="ECO:0000259" key="8">
    <source>
        <dbReference type="Pfam" id="PF20684"/>
    </source>
</evidence>
<dbReference type="EMBL" id="PVEM01000006">
    <property type="protein sequence ID" value="PTD08154.1"/>
    <property type="molecule type" value="Genomic_DNA"/>
</dbReference>
<keyword evidence="2 7" id="KW-0812">Transmembrane</keyword>
<dbReference type="InterPro" id="IPR052337">
    <property type="entry name" value="SAT4-like"/>
</dbReference>
<evidence type="ECO:0000256" key="5">
    <source>
        <dbReference type="ARBA" id="ARBA00038359"/>
    </source>
</evidence>
<keyword evidence="4 7" id="KW-0472">Membrane</keyword>
<organism evidence="9 10">
    <name type="scientific">Fusarium culmorum</name>
    <dbReference type="NCBI Taxonomy" id="5516"/>
    <lineage>
        <taxon>Eukaryota</taxon>
        <taxon>Fungi</taxon>
        <taxon>Dikarya</taxon>
        <taxon>Ascomycota</taxon>
        <taxon>Pezizomycotina</taxon>
        <taxon>Sordariomycetes</taxon>
        <taxon>Hypocreomycetidae</taxon>
        <taxon>Hypocreales</taxon>
        <taxon>Nectriaceae</taxon>
        <taxon>Fusarium</taxon>
    </lineage>
</organism>
<protein>
    <recommendedName>
        <fullName evidence="8">Rhodopsin domain-containing protein</fullName>
    </recommendedName>
</protein>
<dbReference type="GO" id="GO:0016020">
    <property type="term" value="C:membrane"/>
    <property type="evidence" value="ECO:0007669"/>
    <property type="project" value="UniProtKB-SubCell"/>
</dbReference>
<evidence type="ECO:0000256" key="6">
    <source>
        <dbReference type="SAM" id="MobiDB-lite"/>
    </source>
</evidence>
<keyword evidence="3 7" id="KW-1133">Transmembrane helix</keyword>
<evidence type="ECO:0000313" key="10">
    <source>
        <dbReference type="Proteomes" id="UP000241587"/>
    </source>
</evidence>
<feature type="transmembrane region" description="Helical" evidence="7">
    <location>
        <begin position="125"/>
        <end position="146"/>
    </location>
</feature>
<evidence type="ECO:0000256" key="3">
    <source>
        <dbReference type="ARBA" id="ARBA00022989"/>
    </source>
</evidence>
<sequence length="404" mass="45776">MAVGGDGHWVLASMWSLLLVSFVFVVLRMYTRVYVVKSFGADDHMYNLAFFFLLMNTVLMTIGVYYGLGQNLMDILEEEPDHLPLSLLYEAASQTFAIIAMSIAKWSLGLFLLRLVKEKWHKIAIWCMMACLMSASIAVCFVYWFQCTPPQYLWNRKIPGRCYIDTAPVSLTLCILCVVADFFFAGFPWLFILGLQMKTKEKMLGCHCWIIRNQAYARGSQAQKPESHQQVSLHDSRLSTNMHQEDPMGLIAWTAAEITVTMICIAIPVCRPLYKNFFNKWTSRNSSNYPNSGASYPLQTIGGGVLQAKRVDRNGSGSTADTNEQVEEQERKMGINGPFTRTRVYPKSDERRIGGDQSEEEILGPEFRRSQIMDLEAQNGGTMSTRHANNSERSKQNTSTGLHM</sequence>
<evidence type="ECO:0000313" key="9">
    <source>
        <dbReference type="EMBL" id="PTD08154.1"/>
    </source>
</evidence>
<feature type="transmembrane region" description="Helical" evidence="7">
    <location>
        <begin position="250"/>
        <end position="269"/>
    </location>
</feature>
<evidence type="ECO:0000256" key="2">
    <source>
        <dbReference type="ARBA" id="ARBA00022692"/>
    </source>
</evidence>
<dbReference type="AlphaFoldDB" id="A0A2T4GX79"/>
<evidence type="ECO:0000256" key="4">
    <source>
        <dbReference type="ARBA" id="ARBA00023136"/>
    </source>
</evidence>
<dbReference type="OMA" id="QCSPPAY"/>
<keyword evidence="10" id="KW-1185">Reference proteome</keyword>
<dbReference type="PANTHER" id="PTHR33048:SF93">
    <property type="entry name" value="INTEGRAL MEMBRANE PROTEIN"/>
    <property type="match status" value="1"/>
</dbReference>
<feature type="transmembrane region" description="Helical" evidence="7">
    <location>
        <begin position="88"/>
        <end position="113"/>
    </location>
</feature>
<feature type="transmembrane region" description="Helical" evidence="7">
    <location>
        <begin position="48"/>
        <end position="68"/>
    </location>
</feature>